<feature type="region of interest" description="Disordered" evidence="1">
    <location>
        <begin position="50"/>
        <end position="69"/>
    </location>
</feature>
<reference evidence="2" key="1">
    <citation type="submission" date="2020-03" db="EMBL/GenBank/DDBJ databases">
        <authorList>
            <person name="He L."/>
        </authorList>
    </citation>
    <scope>NUCLEOTIDE SEQUENCE</scope>
    <source>
        <strain evidence="2">CkLH20</strain>
    </source>
</reference>
<dbReference type="RefSeq" id="XP_038747428.1">
    <property type="nucleotide sequence ID" value="XM_038887262.1"/>
</dbReference>
<evidence type="ECO:0000313" key="2">
    <source>
        <dbReference type="EMBL" id="KAF9877967.1"/>
    </source>
</evidence>
<dbReference type="OrthoDB" id="5427833at2759"/>
<comment type="caution">
    <text evidence="2">The sequence shown here is derived from an EMBL/GenBank/DDBJ whole genome shotgun (WGS) entry which is preliminary data.</text>
</comment>
<accession>A0A9P6LMX8</accession>
<sequence length="524" mass="56795">MRAINNLTDLWQRRASREETAQAVQPNQIPTQQQQEVVHEATSDVLPREEIQPDTPLSELLTSSDHEPEERHNIEQWISLVERLPADNGIRDAMRSVILDSEQYYLFFMESPADALEEGRGAHTQTTEDYNDDAERFLAEWWAMAEEALDVRQWFVLHQTLQAYWNNQVEDVVLVATVRLLFAPDIILDEQSNYFHLHKLWLVFREVIFTEPVSLVKSSRETGPTQFAPKATVPEDPSSQLTLDDEQNHTADMTTSKYQRPHQRLVQLLFLASASTATIISIGGTSLTLSNFQLITQLSVPLGCLLAYNNPIQGCTANDFASGATCSASCRRGLLRMQDNLKDACQAVQVQTNTLLGQALAGNLVGLLCPSNQPQPTSAAPTLKPSSTVIVSPPSSSVVVVPPPPPPPPVTTVPTVIPPPATTPVIIPPSSQSPVIPPSSTAAPPPAQPPPPPPPPPPSPPPAAPTTVVTSTTTNAAMPQSTATASSPVNPLDALLLSNDAGATSRLSTTNLCIVLLSILILAW</sequence>
<protein>
    <recommendedName>
        <fullName evidence="4">Filamentous hemagglutinin</fullName>
    </recommendedName>
</protein>
<proteinExistence type="predicted"/>
<dbReference type="AlphaFoldDB" id="A0A9P6LMX8"/>
<keyword evidence="3" id="KW-1185">Reference proteome</keyword>
<dbReference type="GeneID" id="62160336"/>
<evidence type="ECO:0000313" key="3">
    <source>
        <dbReference type="Proteomes" id="UP000781932"/>
    </source>
</evidence>
<feature type="region of interest" description="Disordered" evidence="1">
    <location>
        <begin position="220"/>
        <end position="242"/>
    </location>
</feature>
<feature type="compositionally biased region" description="Low complexity" evidence="1">
    <location>
        <begin position="423"/>
        <end position="442"/>
    </location>
</feature>
<feature type="compositionally biased region" description="Pro residues" evidence="1">
    <location>
        <begin position="443"/>
        <end position="464"/>
    </location>
</feature>
<feature type="region of interest" description="Disordered" evidence="1">
    <location>
        <begin position="421"/>
        <end position="470"/>
    </location>
</feature>
<name>A0A9P6LMX8_9PEZI</name>
<organism evidence="2 3">
    <name type="scientific">Colletotrichum karsti</name>
    <dbReference type="NCBI Taxonomy" id="1095194"/>
    <lineage>
        <taxon>Eukaryota</taxon>
        <taxon>Fungi</taxon>
        <taxon>Dikarya</taxon>
        <taxon>Ascomycota</taxon>
        <taxon>Pezizomycotina</taxon>
        <taxon>Sordariomycetes</taxon>
        <taxon>Hypocreomycetidae</taxon>
        <taxon>Glomerellales</taxon>
        <taxon>Glomerellaceae</taxon>
        <taxon>Colletotrichum</taxon>
        <taxon>Colletotrichum boninense species complex</taxon>
    </lineage>
</organism>
<dbReference type="EMBL" id="JAATWM020000012">
    <property type="protein sequence ID" value="KAF9877967.1"/>
    <property type="molecule type" value="Genomic_DNA"/>
</dbReference>
<evidence type="ECO:0000256" key="1">
    <source>
        <dbReference type="SAM" id="MobiDB-lite"/>
    </source>
</evidence>
<evidence type="ECO:0008006" key="4">
    <source>
        <dbReference type="Google" id="ProtNLM"/>
    </source>
</evidence>
<dbReference type="PRINTS" id="PR01217">
    <property type="entry name" value="PRICHEXTENSN"/>
</dbReference>
<feature type="region of interest" description="Disordered" evidence="1">
    <location>
        <begin position="374"/>
        <end position="403"/>
    </location>
</feature>
<feature type="compositionally biased region" description="Low complexity" evidence="1">
    <location>
        <begin position="385"/>
        <end position="400"/>
    </location>
</feature>
<gene>
    <name evidence="2" type="ORF">CkaCkLH20_04543</name>
</gene>
<dbReference type="Proteomes" id="UP000781932">
    <property type="component" value="Unassembled WGS sequence"/>
</dbReference>
<reference evidence="2" key="2">
    <citation type="submission" date="2020-11" db="EMBL/GenBank/DDBJ databases">
        <title>Whole genome sequencing of Colletotrichum sp.</title>
        <authorList>
            <person name="Li H."/>
        </authorList>
    </citation>
    <scope>NUCLEOTIDE SEQUENCE</scope>
    <source>
        <strain evidence="2">CkLH20</strain>
    </source>
</reference>